<dbReference type="InterPro" id="IPR002816">
    <property type="entry name" value="TraB/PrgY/GumN_fam"/>
</dbReference>
<dbReference type="AlphaFoldDB" id="A0A7X1KKN7"/>
<organism evidence="2 3">
    <name type="scientific">Novosphingobium flavum</name>
    <dbReference type="NCBI Taxonomy" id="1778672"/>
    <lineage>
        <taxon>Bacteria</taxon>
        <taxon>Pseudomonadati</taxon>
        <taxon>Pseudomonadota</taxon>
        <taxon>Alphaproteobacteria</taxon>
        <taxon>Sphingomonadales</taxon>
        <taxon>Sphingomonadaceae</taxon>
        <taxon>Novosphingobium</taxon>
    </lineage>
</organism>
<feature type="signal peptide" evidence="1">
    <location>
        <begin position="1"/>
        <end position="21"/>
    </location>
</feature>
<dbReference type="Proteomes" id="UP000566813">
    <property type="component" value="Unassembled WGS sequence"/>
</dbReference>
<keyword evidence="1" id="KW-0732">Signal</keyword>
<evidence type="ECO:0000313" key="3">
    <source>
        <dbReference type="Proteomes" id="UP000566813"/>
    </source>
</evidence>
<keyword evidence="3" id="KW-1185">Reference proteome</keyword>
<comment type="caution">
    <text evidence="2">The sequence shown here is derived from an EMBL/GenBank/DDBJ whole genome shotgun (WGS) entry which is preliminary data.</text>
</comment>
<dbReference type="RefSeq" id="WP_185663009.1">
    <property type="nucleotide sequence ID" value="NZ_JACLAW010000003.1"/>
</dbReference>
<dbReference type="CDD" id="cd14789">
    <property type="entry name" value="Tiki"/>
    <property type="match status" value="1"/>
</dbReference>
<reference evidence="2 3" key="1">
    <citation type="submission" date="2020-08" db="EMBL/GenBank/DDBJ databases">
        <title>The genome sequence of type strain Novosphingobium flavum NBRC 111647.</title>
        <authorList>
            <person name="Liu Y."/>
        </authorList>
    </citation>
    <scope>NUCLEOTIDE SEQUENCE [LARGE SCALE GENOMIC DNA]</scope>
    <source>
        <strain evidence="2 3">NBRC 111647</strain>
    </source>
</reference>
<name>A0A7X1KKN7_9SPHN</name>
<protein>
    <submittedName>
        <fullName evidence="2">TraB/GumN family protein</fullName>
    </submittedName>
</protein>
<evidence type="ECO:0000256" key="1">
    <source>
        <dbReference type="SAM" id="SignalP"/>
    </source>
</evidence>
<feature type="chain" id="PRO_5030719884" evidence="1">
    <location>
        <begin position="22"/>
        <end position="284"/>
    </location>
</feature>
<gene>
    <name evidence="2" type="ORF">H7F51_04295</name>
</gene>
<dbReference type="Pfam" id="PF01963">
    <property type="entry name" value="TraB_PrgY_gumN"/>
    <property type="match status" value="1"/>
</dbReference>
<sequence length="284" mass="30288">MKPVAALAALALLGACSRAQPANPALWEVSGPQGEKGWLFGTIHALPQKVGWRTDKVDAALRGADSIVMEIARINDDTATAQVFGELARSPGQPPLTQRIAPDLRPALARILNDKGLSDTAFAETETWAAALELAQAVTKAGDPANGIDRALTNAEPGLPVGEFEGARRQLGIFDALPETEQRDLLAAVIRGAGEPDDESRIAEAWRTGNMKTIAEATHQGLLADPELREALYSARNRDWTGQLDTMLRAGRHPFVAVGAAHLAGPDGLPALLVQRGWTVRRVE</sequence>
<dbReference type="PANTHER" id="PTHR40590">
    <property type="entry name" value="CYTOPLASMIC PROTEIN-RELATED"/>
    <property type="match status" value="1"/>
</dbReference>
<dbReference type="PROSITE" id="PS51257">
    <property type="entry name" value="PROKAR_LIPOPROTEIN"/>
    <property type="match status" value="1"/>
</dbReference>
<accession>A0A7X1KKN7</accession>
<proteinExistence type="predicted"/>
<evidence type="ECO:0000313" key="2">
    <source>
        <dbReference type="EMBL" id="MBC2664736.1"/>
    </source>
</evidence>
<dbReference type="EMBL" id="JACLAW010000003">
    <property type="protein sequence ID" value="MBC2664736.1"/>
    <property type="molecule type" value="Genomic_DNA"/>
</dbReference>
<dbReference type="PANTHER" id="PTHR40590:SF1">
    <property type="entry name" value="CYTOPLASMIC PROTEIN"/>
    <property type="match status" value="1"/>
</dbReference>
<dbReference type="InterPro" id="IPR047111">
    <property type="entry name" value="YbaP-like"/>
</dbReference>